<dbReference type="Pfam" id="PF00970">
    <property type="entry name" value="FAD_binding_6"/>
    <property type="match status" value="1"/>
</dbReference>
<evidence type="ECO:0000256" key="1">
    <source>
        <dbReference type="ARBA" id="ARBA00001974"/>
    </source>
</evidence>
<dbReference type="CDD" id="cd06183">
    <property type="entry name" value="cyt_b5_reduct_like"/>
    <property type="match status" value="1"/>
</dbReference>
<keyword evidence="3 7" id="KW-0285">Flavoprotein</keyword>
<reference evidence="11" key="1">
    <citation type="submission" date="2017-01" db="EMBL/GenBank/DDBJ databases">
        <authorList>
            <person name="Wang Y."/>
            <person name="White M."/>
            <person name="Kvist S."/>
            <person name="Moncalvo J.-M."/>
        </authorList>
    </citation>
    <scope>NUCLEOTIDE SEQUENCE [LARGE SCALE GENOMIC DNA]</scope>
    <source>
        <strain evidence="11">COL-18-3</strain>
    </source>
</reference>
<evidence type="ECO:0000256" key="5">
    <source>
        <dbReference type="ARBA" id="ARBA00023002"/>
    </source>
</evidence>
<feature type="binding site" evidence="7">
    <location>
        <position position="287"/>
    </location>
    <ligand>
        <name>FAD</name>
        <dbReference type="ChEBI" id="CHEBI:57692"/>
    </ligand>
</feature>
<keyword evidence="5" id="KW-0560">Oxidoreductase</keyword>
<keyword evidence="11" id="KW-1185">Reference proteome</keyword>
<dbReference type="InterPro" id="IPR039261">
    <property type="entry name" value="FNR_nucleotide-bd"/>
</dbReference>
<keyword evidence="4 7" id="KW-0274">FAD</keyword>
<comment type="caution">
    <text evidence="10">The sequence shown here is derived from an EMBL/GenBank/DDBJ whole genome shotgun (WGS) entry which is preliminary data.</text>
</comment>
<organism evidence="10 11">
    <name type="scientific">Zancudomyces culisetae</name>
    <name type="common">Gut fungus</name>
    <name type="synonym">Smittium culisetae</name>
    <dbReference type="NCBI Taxonomy" id="1213189"/>
    <lineage>
        <taxon>Eukaryota</taxon>
        <taxon>Fungi</taxon>
        <taxon>Fungi incertae sedis</taxon>
        <taxon>Zoopagomycota</taxon>
        <taxon>Kickxellomycotina</taxon>
        <taxon>Harpellomycetes</taxon>
        <taxon>Harpellales</taxon>
        <taxon>Legeriomycetaceae</taxon>
        <taxon>Zancudomyces</taxon>
    </lineage>
</organism>
<feature type="binding site" evidence="7">
    <location>
        <position position="280"/>
    </location>
    <ligand>
        <name>FAD</name>
        <dbReference type="ChEBI" id="CHEBI:57692"/>
    </ligand>
</feature>
<protein>
    <submittedName>
        <fullName evidence="10">NADH-cytochrome b5 reductase-like protein</fullName>
    </submittedName>
</protein>
<dbReference type="OrthoDB" id="432685at2759"/>
<accession>A0A1R1PT28</accession>
<keyword evidence="8" id="KW-1133">Transmembrane helix</keyword>
<dbReference type="Gene3D" id="3.40.50.80">
    <property type="entry name" value="Nucleotide-binding domain of ferredoxin-NADP reductase (FNR) module"/>
    <property type="match status" value="1"/>
</dbReference>
<sequence>MIKSELRSPQNLKSLLRKLDLETRNPLLKSVGFKIAFPASRFSTNSASLSAITKRNGTAIVYWHNTEIKNTILGRFNKSKHPTKISLPQNGNKRLFSTQIHNNSESPNPNPNPKNKQKKLLFGLIGGSILILSAYMLVSKDILKNSTKTGEFSPFSFNKFKLLDRKKVNHDTILLRFEANGMKMSSNNTVNHICERIVGLGIWSIDIKDHYIQTFRSYTPIDSNFVGSTTHNASNLDTKINGSAGFLSKYLIAGKQFVDGLRANNSSESTQKGYFDVIVKRYPDGSVSKFIHNLKPGEYVEIRGPNLTFPYYPNTKKHIGMIAGGTGIAPMYQLLKKLLLEKPRDEIPKITLIYANKSLQDILLHDQLNKLREEFPEHLDIHYVVENISSPAENTLLNSDYRSFDPHEQFGLGIIGKDLLGKSLPPVDSSTVVLVSGPDGMMDHICGMKPIDGQQGPLSGILKGLGYSSEMVYKM</sequence>
<dbReference type="InterPro" id="IPR001433">
    <property type="entry name" value="OxRdtase_FAD/NAD-bd"/>
</dbReference>
<keyword evidence="8" id="KW-0812">Transmembrane</keyword>
<evidence type="ECO:0000256" key="8">
    <source>
        <dbReference type="SAM" id="Phobius"/>
    </source>
</evidence>
<dbReference type="InterPro" id="IPR017938">
    <property type="entry name" value="Riboflavin_synthase-like_b-brl"/>
</dbReference>
<comment type="similarity">
    <text evidence="2">Belongs to the flavoprotein pyridine nucleotide cytochrome reductase family.</text>
</comment>
<dbReference type="Proteomes" id="UP000188320">
    <property type="component" value="Unassembled WGS sequence"/>
</dbReference>
<keyword evidence="8" id="KW-0472">Membrane</keyword>
<evidence type="ECO:0000256" key="2">
    <source>
        <dbReference type="ARBA" id="ARBA00006105"/>
    </source>
</evidence>
<dbReference type="SUPFAM" id="SSF63380">
    <property type="entry name" value="Riboflavin synthase domain-like"/>
    <property type="match status" value="1"/>
</dbReference>
<dbReference type="InterPro" id="IPR001834">
    <property type="entry name" value="CBR-like"/>
</dbReference>
<dbReference type="InterPro" id="IPR017927">
    <property type="entry name" value="FAD-bd_FR_type"/>
</dbReference>
<evidence type="ECO:0000259" key="9">
    <source>
        <dbReference type="PROSITE" id="PS51384"/>
    </source>
</evidence>
<dbReference type="SUPFAM" id="SSF52343">
    <property type="entry name" value="Ferredoxin reductase-like, C-terminal NADP-linked domain"/>
    <property type="match status" value="1"/>
</dbReference>
<comment type="cofactor">
    <cofactor evidence="1 7">
        <name>FAD</name>
        <dbReference type="ChEBI" id="CHEBI:57692"/>
    </cofactor>
</comment>
<keyword evidence="6" id="KW-0520">NAD</keyword>
<evidence type="ECO:0000313" key="11">
    <source>
        <dbReference type="Proteomes" id="UP000188320"/>
    </source>
</evidence>
<dbReference type="EMBL" id="LSSK01000250">
    <property type="protein sequence ID" value="OMH84107.1"/>
    <property type="molecule type" value="Genomic_DNA"/>
</dbReference>
<evidence type="ECO:0000313" key="10">
    <source>
        <dbReference type="EMBL" id="OMH84107.1"/>
    </source>
</evidence>
<feature type="domain" description="FAD-binding FR-type" evidence="9">
    <location>
        <begin position="155"/>
        <end position="312"/>
    </location>
</feature>
<feature type="binding site" evidence="7">
    <location>
        <position position="278"/>
    </location>
    <ligand>
        <name>FAD</name>
        <dbReference type="ChEBI" id="CHEBI:57692"/>
    </ligand>
</feature>
<feature type="binding site" evidence="7">
    <location>
        <position position="288"/>
    </location>
    <ligand>
        <name>FAD</name>
        <dbReference type="ChEBI" id="CHEBI:57692"/>
    </ligand>
</feature>
<dbReference type="GO" id="GO:0016491">
    <property type="term" value="F:oxidoreductase activity"/>
    <property type="evidence" value="ECO:0007669"/>
    <property type="project" value="UniProtKB-KW"/>
</dbReference>
<evidence type="ECO:0000256" key="4">
    <source>
        <dbReference type="ARBA" id="ARBA00022827"/>
    </source>
</evidence>
<dbReference type="PROSITE" id="PS51384">
    <property type="entry name" value="FAD_FR"/>
    <property type="match status" value="1"/>
</dbReference>
<dbReference type="InterPro" id="IPR008333">
    <property type="entry name" value="Cbr1-like_FAD-bd_dom"/>
</dbReference>
<evidence type="ECO:0000256" key="7">
    <source>
        <dbReference type="PIRSR" id="PIRSR601834-1"/>
    </source>
</evidence>
<dbReference type="FunFam" id="3.40.50.80:FF:000009">
    <property type="entry name" value="NADH-cytochrome b5 reductase"/>
    <property type="match status" value="1"/>
</dbReference>
<dbReference type="Gene3D" id="2.40.30.10">
    <property type="entry name" value="Translation factors"/>
    <property type="match status" value="1"/>
</dbReference>
<feature type="transmembrane region" description="Helical" evidence="8">
    <location>
        <begin position="120"/>
        <end position="138"/>
    </location>
</feature>
<evidence type="ECO:0000256" key="3">
    <source>
        <dbReference type="ARBA" id="ARBA00022630"/>
    </source>
</evidence>
<proteinExistence type="inferred from homology"/>
<name>A0A1R1PT28_ZANCU</name>
<dbReference type="PANTHER" id="PTHR19370">
    <property type="entry name" value="NADH-CYTOCHROME B5 REDUCTASE"/>
    <property type="match status" value="1"/>
</dbReference>
<dbReference type="Pfam" id="PF00175">
    <property type="entry name" value="NAD_binding_1"/>
    <property type="match status" value="1"/>
</dbReference>
<gene>
    <name evidence="10" type="ORF">AX774_g2377</name>
</gene>
<evidence type="ECO:0000256" key="6">
    <source>
        <dbReference type="ARBA" id="ARBA00023027"/>
    </source>
</evidence>
<dbReference type="AlphaFoldDB" id="A0A1R1PT28"/>